<protein>
    <submittedName>
        <fullName evidence="1">Uncharacterized protein</fullName>
    </submittedName>
</protein>
<sequence>MGAQSKRPPPPPDAPARVGARRSHASRCHSSGAFITPLANASLYAHRGYLGEHKQIYNAADAPVVMSERWARGDGHRAVNSEMPLAVALDIHQPQARLGHDERSKGAFRSHWSFISCN</sequence>
<gene>
    <name evidence="1" type="ORF">NUW54_g11043</name>
</gene>
<evidence type="ECO:0000313" key="2">
    <source>
        <dbReference type="Proteomes" id="UP001144978"/>
    </source>
</evidence>
<dbReference type="Proteomes" id="UP001144978">
    <property type="component" value="Unassembled WGS sequence"/>
</dbReference>
<dbReference type="EMBL" id="JANSHE010004171">
    <property type="protein sequence ID" value="KAJ2980163.1"/>
    <property type="molecule type" value="Genomic_DNA"/>
</dbReference>
<comment type="caution">
    <text evidence="1">The sequence shown here is derived from an EMBL/GenBank/DDBJ whole genome shotgun (WGS) entry which is preliminary data.</text>
</comment>
<reference evidence="1" key="1">
    <citation type="submission" date="2022-08" db="EMBL/GenBank/DDBJ databases">
        <title>Genome Sequence of Pycnoporus sanguineus.</title>
        <authorList>
            <person name="Buettner E."/>
        </authorList>
    </citation>
    <scope>NUCLEOTIDE SEQUENCE</scope>
    <source>
        <strain evidence="1">CG-C14</strain>
    </source>
</reference>
<evidence type="ECO:0000313" key="1">
    <source>
        <dbReference type="EMBL" id="KAJ2980163.1"/>
    </source>
</evidence>
<proteinExistence type="predicted"/>
<organism evidence="1 2">
    <name type="scientific">Trametes sanguinea</name>
    <dbReference type="NCBI Taxonomy" id="158606"/>
    <lineage>
        <taxon>Eukaryota</taxon>
        <taxon>Fungi</taxon>
        <taxon>Dikarya</taxon>
        <taxon>Basidiomycota</taxon>
        <taxon>Agaricomycotina</taxon>
        <taxon>Agaricomycetes</taxon>
        <taxon>Polyporales</taxon>
        <taxon>Polyporaceae</taxon>
        <taxon>Trametes</taxon>
    </lineage>
</organism>
<keyword evidence="2" id="KW-1185">Reference proteome</keyword>
<name>A0ACC1NP84_9APHY</name>
<accession>A0ACC1NP84</accession>